<dbReference type="EC" id="2.1.1.-" evidence="2"/>
<reference evidence="2 3" key="1">
    <citation type="journal article" date="2019" name="Int. J. Syst. Evol. Microbiol.">
        <title>The Global Catalogue of Microorganisms (GCM) 10K type strain sequencing project: providing services to taxonomists for standard genome sequencing and annotation.</title>
        <authorList>
            <consortium name="The Broad Institute Genomics Platform"/>
            <consortium name="The Broad Institute Genome Sequencing Center for Infectious Disease"/>
            <person name="Wu L."/>
            <person name="Ma J."/>
        </authorList>
    </citation>
    <scope>NUCLEOTIDE SEQUENCE [LARGE SCALE GENOMIC DNA]</scope>
    <source>
        <strain evidence="2 3">JCM 30072</strain>
    </source>
</reference>
<dbReference type="GO" id="GO:0008168">
    <property type="term" value="F:methyltransferase activity"/>
    <property type="evidence" value="ECO:0007669"/>
    <property type="project" value="UniProtKB-KW"/>
</dbReference>
<organism evidence="2 3">
    <name type="scientific">Halovenus salina</name>
    <dbReference type="NCBI Taxonomy" id="1510225"/>
    <lineage>
        <taxon>Archaea</taxon>
        <taxon>Methanobacteriati</taxon>
        <taxon>Methanobacteriota</taxon>
        <taxon>Stenosarchaea group</taxon>
        <taxon>Halobacteria</taxon>
        <taxon>Halobacteriales</taxon>
        <taxon>Haloarculaceae</taxon>
        <taxon>Halovenus</taxon>
    </lineage>
</organism>
<name>A0ABD5W3M9_9EURY</name>
<dbReference type="GO" id="GO:0032259">
    <property type="term" value="P:methylation"/>
    <property type="evidence" value="ECO:0007669"/>
    <property type="project" value="UniProtKB-KW"/>
</dbReference>
<dbReference type="AlphaFoldDB" id="A0ABD5W3M9"/>
<dbReference type="GeneID" id="76631475"/>
<dbReference type="Pfam" id="PF08241">
    <property type="entry name" value="Methyltransf_11"/>
    <property type="match status" value="1"/>
</dbReference>
<dbReference type="InterPro" id="IPR013216">
    <property type="entry name" value="Methyltransf_11"/>
</dbReference>
<dbReference type="SUPFAM" id="SSF53335">
    <property type="entry name" value="S-adenosyl-L-methionine-dependent methyltransferases"/>
    <property type="match status" value="1"/>
</dbReference>
<feature type="domain" description="Methyltransferase type 11" evidence="1">
    <location>
        <begin position="49"/>
        <end position="138"/>
    </location>
</feature>
<comment type="caution">
    <text evidence="2">The sequence shown here is derived from an EMBL/GenBank/DDBJ whole genome shotgun (WGS) entry which is preliminary data.</text>
</comment>
<dbReference type="CDD" id="cd02440">
    <property type="entry name" value="AdoMet_MTases"/>
    <property type="match status" value="1"/>
</dbReference>
<keyword evidence="2" id="KW-0489">Methyltransferase</keyword>
<gene>
    <name evidence="2" type="ORF">ACFQQG_15560</name>
</gene>
<accession>A0ABD5W3M9</accession>
<dbReference type="RefSeq" id="WP_267162097.1">
    <property type="nucleotide sequence ID" value="NZ_CP112972.1"/>
</dbReference>
<dbReference type="InterPro" id="IPR050508">
    <property type="entry name" value="Methyltransf_Superfamily"/>
</dbReference>
<dbReference type="PANTHER" id="PTHR42912">
    <property type="entry name" value="METHYLTRANSFERASE"/>
    <property type="match status" value="1"/>
</dbReference>
<protein>
    <submittedName>
        <fullName evidence="2">Class I SAM-dependent methyltransferase</fullName>
        <ecNumber evidence="2">2.1.1.-</ecNumber>
    </submittedName>
</protein>
<keyword evidence="2" id="KW-0808">Transferase</keyword>
<dbReference type="Proteomes" id="UP001596445">
    <property type="component" value="Unassembled WGS sequence"/>
</dbReference>
<proteinExistence type="predicted"/>
<evidence type="ECO:0000259" key="1">
    <source>
        <dbReference type="Pfam" id="PF08241"/>
    </source>
</evidence>
<keyword evidence="3" id="KW-1185">Reference proteome</keyword>
<dbReference type="InterPro" id="IPR029063">
    <property type="entry name" value="SAM-dependent_MTases_sf"/>
</dbReference>
<dbReference type="Gene3D" id="3.40.50.150">
    <property type="entry name" value="Vaccinia Virus protein VP39"/>
    <property type="match status" value="1"/>
</dbReference>
<sequence length="206" mass="22527">MNERRVVREAYDEIADHYYAEYTEEVSDDPASEPVERFCERLDPADRLLSAGCGAGDTPLAAGGETAVGLDFSREQLSLARTDHDAMLVQGEMTGLPFADDTFDAVAALYSLIHIPLGDHHSTLAEFRRVLRPGGALLVTEGSSEWEGSNPDWLDSGTEMQWSIAGREATAEALHSVGFEIAGVWDIHDPTTEDGEKPFFLAELPE</sequence>
<dbReference type="EMBL" id="JBHSZI010000001">
    <property type="protein sequence ID" value="MFC7059324.1"/>
    <property type="molecule type" value="Genomic_DNA"/>
</dbReference>
<evidence type="ECO:0000313" key="2">
    <source>
        <dbReference type="EMBL" id="MFC7059324.1"/>
    </source>
</evidence>
<evidence type="ECO:0000313" key="3">
    <source>
        <dbReference type="Proteomes" id="UP001596445"/>
    </source>
</evidence>